<name>A0A7W5E2E3_9BACT</name>
<keyword evidence="3" id="KW-1185">Reference proteome</keyword>
<comment type="caution">
    <text evidence="2">The sequence shown here is derived from an EMBL/GenBank/DDBJ whole genome shotgun (WGS) entry which is preliminary data.</text>
</comment>
<dbReference type="EMBL" id="JACHXU010000016">
    <property type="protein sequence ID" value="MBB3208489.1"/>
    <property type="molecule type" value="Genomic_DNA"/>
</dbReference>
<feature type="signal peptide" evidence="1">
    <location>
        <begin position="1"/>
        <end position="19"/>
    </location>
</feature>
<reference evidence="2 3" key="1">
    <citation type="submission" date="2020-08" db="EMBL/GenBank/DDBJ databases">
        <title>Genomic Encyclopedia of Type Strains, Phase III (KMG-III): the genomes of soil and plant-associated and newly described type strains.</title>
        <authorList>
            <person name="Whitman W."/>
        </authorList>
    </citation>
    <scope>NUCLEOTIDE SEQUENCE [LARGE SCALE GENOMIC DNA]</scope>
    <source>
        <strain evidence="2 3">CECT 8075</strain>
    </source>
</reference>
<gene>
    <name evidence="2" type="ORF">FHS27_004318</name>
</gene>
<feature type="chain" id="PRO_5030758418" description="DUF1795 domain-containing protein" evidence="1">
    <location>
        <begin position="20"/>
        <end position="186"/>
    </location>
</feature>
<accession>A0A7W5E2E3</accession>
<evidence type="ECO:0000313" key="3">
    <source>
        <dbReference type="Proteomes" id="UP000536179"/>
    </source>
</evidence>
<evidence type="ECO:0000313" key="2">
    <source>
        <dbReference type="EMBL" id="MBB3208489.1"/>
    </source>
</evidence>
<organism evidence="2 3">
    <name type="scientific">Aporhodopirellula rubra</name>
    <dbReference type="NCBI Taxonomy" id="980271"/>
    <lineage>
        <taxon>Bacteria</taxon>
        <taxon>Pseudomonadati</taxon>
        <taxon>Planctomycetota</taxon>
        <taxon>Planctomycetia</taxon>
        <taxon>Pirellulales</taxon>
        <taxon>Pirellulaceae</taxon>
        <taxon>Aporhodopirellula</taxon>
    </lineage>
</organism>
<evidence type="ECO:0008006" key="4">
    <source>
        <dbReference type="Google" id="ProtNLM"/>
    </source>
</evidence>
<keyword evidence="1" id="KW-0732">Signal</keyword>
<evidence type="ECO:0000256" key="1">
    <source>
        <dbReference type="SAM" id="SignalP"/>
    </source>
</evidence>
<dbReference type="Proteomes" id="UP000536179">
    <property type="component" value="Unassembled WGS sequence"/>
</dbReference>
<sequence>MKRLISALSLVILASSLFAGTSASAEGPKLRAFTNQTARFDALMPAGVTNQTISGKTLLDTEYRSTVELVGGKFEVRVRVPIPITLDDKELLDQYGASLVNQADEQFTIAFGQPTSTKSMTQNGAKGKDFVFRISGSRTRDGKDLLIRRRVLFDGQRLYQIIAEGSPSLINSPQTDDFLDSVGPML</sequence>
<dbReference type="RefSeq" id="WP_184306671.1">
    <property type="nucleotide sequence ID" value="NZ_JACHXU010000016.1"/>
</dbReference>
<proteinExistence type="predicted"/>
<protein>
    <recommendedName>
        <fullName evidence="4">DUF1795 domain-containing protein</fullName>
    </recommendedName>
</protein>
<dbReference type="AlphaFoldDB" id="A0A7W5E2E3"/>